<dbReference type="PANTHER" id="PTHR43098">
    <property type="entry name" value="L-ORNITHINE N(5)-MONOOXYGENASE-RELATED"/>
    <property type="match status" value="1"/>
</dbReference>
<dbReference type="EMBL" id="FZMO01000434">
    <property type="protein sequence ID" value="SNQ50602.1"/>
    <property type="molecule type" value="Genomic_DNA"/>
</dbReference>
<dbReference type="PANTHER" id="PTHR43098:SF3">
    <property type="entry name" value="L-ORNITHINE N(5)-MONOOXYGENASE-RELATED"/>
    <property type="match status" value="1"/>
</dbReference>
<keyword evidence="6" id="KW-0560">Oxidoreductase</keyword>
<organism evidence="8 9">
    <name type="scientific">Frankia canadensis</name>
    <dbReference type="NCBI Taxonomy" id="1836972"/>
    <lineage>
        <taxon>Bacteria</taxon>
        <taxon>Bacillati</taxon>
        <taxon>Actinomycetota</taxon>
        <taxon>Actinomycetes</taxon>
        <taxon>Frankiales</taxon>
        <taxon>Frankiaceae</taxon>
        <taxon>Frankia</taxon>
    </lineage>
</organism>
<keyword evidence="7" id="KW-0503">Monooxygenase</keyword>
<evidence type="ECO:0000256" key="4">
    <source>
        <dbReference type="ARBA" id="ARBA00022827"/>
    </source>
</evidence>
<dbReference type="OrthoDB" id="5168853at2"/>
<keyword evidence="9" id="KW-1185">Reference proteome</keyword>
<dbReference type="GO" id="GO:0016709">
    <property type="term" value="F:oxidoreductase activity, acting on paired donors, with incorporation or reduction of molecular oxygen, NAD(P)H as one donor, and incorporation of one atom of oxygen"/>
    <property type="evidence" value="ECO:0007669"/>
    <property type="project" value="UniProtKB-ARBA"/>
</dbReference>
<proteinExistence type="inferred from homology"/>
<evidence type="ECO:0000256" key="2">
    <source>
        <dbReference type="ARBA" id="ARBA00010139"/>
    </source>
</evidence>
<protein>
    <recommendedName>
        <fullName evidence="10">Cyclohexanone monooxygenase</fullName>
    </recommendedName>
</protein>
<dbReference type="Gene3D" id="3.50.50.60">
    <property type="entry name" value="FAD/NAD(P)-binding domain"/>
    <property type="match status" value="2"/>
</dbReference>
<dbReference type="AlphaFoldDB" id="A0A2I2KY56"/>
<reference evidence="8 9" key="1">
    <citation type="submission" date="2017-06" db="EMBL/GenBank/DDBJ databases">
        <authorList>
            <person name="Kim H.J."/>
            <person name="Triplett B.A."/>
        </authorList>
    </citation>
    <scope>NUCLEOTIDE SEQUENCE [LARGE SCALE GENOMIC DNA]</scope>
    <source>
        <strain evidence="8">FRACA_ARgP5</strain>
    </source>
</reference>
<keyword evidence="5" id="KW-0521">NADP</keyword>
<comment type="cofactor">
    <cofactor evidence="1">
        <name>FAD</name>
        <dbReference type="ChEBI" id="CHEBI:57692"/>
    </cofactor>
</comment>
<evidence type="ECO:0000256" key="6">
    <source>
        <dbReference type="ARBA" id="ARBA00023002"/>
    </source>
</evidence>
<keyword evidence="3" id="KW-0285">Flavoprotein</keyword>
<keyword evidence="4" id="KW-0274">FAD</keyword>
<name>A0A2I2KY56_9ACTN</name>
<evidence type="ECO:0000313" key="9">
    <source>
        <dbReference type="Proteomes" id="UP000234331"/>
    </source>
</evidence>
<dbReference type="InterPro" id="IPR036188">
    <property type="entry name" value="FAD/NAD-bd_sf"/>
</dbReference>
<sequence>MSCAPNGPTAAEAARCRRASQADEDTNLWTVGTDTGETVTATYLITGVGLLSAPNLPPIKGLDTFQGELVHTARWPGAGVDFAGKRVGLVGTGSTGIQILPELLTPRGYPYGAKRPPAGTGYYETFNRDNVTLIDVSDDAIEEITPTGLRTGTRRFDLDVIIFATGFDASTGSFTRIDIRGRGGRALADKWRDGPVTNLGFSTAGFPNLFMITGPLSPFANIPTCIEETVDWIFDAISYLRGNGLTSFEAAESGERQWAEHVTAVANMISAGKGEAVNIWFAGANIEGKPRAINVYFGGANAYFDACRAAAAKSYERFVLS</sequence>
<evidence type="ECO:0000256" key="3">
    <source>
        <dbReference type="ARBA" id="ARBA00022630"/>
    </source>
</evidence>
<dbReference type="SUPFAM" id="SSF51905">
    <property type="entry name" value="FAD/NAD(P)-binding domain"/>
    <property type="match status" value="1"/>
</dbReference>
<evidence type="ECO:0008006" key="10">
    <source>
        <dbReference type="Google" id="ProtNLM"/>
    </source>
</evidence>
<comment type="similarity">
    <text evidence="2">Belongs to the FAD-binding monooxygenase family.</text>
</comment>
<dbReference type="Proteomes" id="UP000234331">
    <property type="component" value="Unassembled WGS sequence"/>
</dbReference>
<accession>A0A2I2KY56</accession>
<evidence type="ECO:0000256" key="7">
    <source>
        <dbReference type="ARBA" id="ARBA00023033"/>
    </source>
</evidence>
<evidence type="ECO:0000256" key="5">
    <source>
        <dbReference type="ARBA" id="ARBA00022857"/>
    </source>
</evidence>
<dbReference type="InterPro" id="IPR050775">
    <property type="entry name" value="FAD-binding_Monooxygenases"/>
</dbReference>
<evidence type="ECO:0000313" key="8">
    <source>
        <dbReference type="EMBL" id="SNQ50602.1"/>
    </source>
</evidence>
<gene>
    <name evidence="8" type="ORF">FRACA_490034</name>
</gene>
<dbReference type="RefSeq" id="WP_133150831.1">
    <property type="nucleotide sequence ID" value="NZ_FZMO01000434.1"/>
</dbReference>
<evidence type="ECO:0000256" key="1">
    <source>
        <dbReference type="ARBA" id="ARBA00001974"/>
    </source>
</evidence>